<accession>A0ABW2S0Y2</accession>
<feature type="transmembrane region" description="Helical" evidence="1">
    <location>
        <begin position="183"/>
        <end position="203"/>
    </location>
</feature>
<dbReference type="Proteomes" id="UP001596484">
    <property type="component" value="Unassembled WGS sequence"/>
</dbReference>
<protein>
    <submittedName>
        <fullName evidence="2">DUF6297 family protein</fullName>
    </submittedName>
</protein>
<dbReference type="Pfam" id="PF19814">
    <property type="entry name" value="DUF6297"/>
    <property type="match status" value="1"/>
</dbReference>
<feature type="transmembrane region" description="Helical" evidence="1">
    <location>
        <begin position="391"/>
        <end position="410"/>
    </location>
</feature>
<feature type="transmembrane region" description="Helical" evidence="1">
    <location>
        <begin position="121"/>
        <end position="144"/>
    </location>
</feature>
<feature type="transmembrane region" description="Helical" evidence="1">
    <location>
        <begin position="32"/>
        <end position="52"/>
    </location>
</feature>
<dbReference type="InterPro" id="IPR046264">
    <property type="entry name" value="DUF6297"/>
</dbReference>
<evidence type="ECO:0000256" key="1">
    <source>
        <dbReference type="SAM" id="Phobius"/>
    </source>
</evidence>
<gene>
    <name evidence="2" type="ORF">ACFQS9_17405</name>
</gene>
<comment type="caution">
    <text evidence="2">The sequence shown here is derived from an EMBL/GenBank/DDBJ whole genome shotgun (WGS) entry which is preliminary data.</text>
</comment>
<evidence type="ECO:0000313" key="2">
    <source>
        <dbReference type="EMBL" id="MFC7449675.1"/>
    </source>
</evidence>
<name>A0ABW2S0Y2_9NOCA</name>
<feature type="transmembrane region" description="Helical" evidence="1">
    <location>
        <begin position="76"/>
        <end position="100"/>
    </location>
</feature>
<organism evidence="2 3">
    <name type="scientific">Rhodococcus daqingensis</name>
    <dbReference type="NCBI Taxonomy" id="2479363"/>
    <lineage>
        <taxon>Bacteria</taxon>
        <taxon>Bacillati</taxon>
        <taxon>Actinomycetota</taxon>
        <taxon>Actinomycetes</taxon>
        <taxon>Mycobacteriales</taxon>
        <taxon>Nocardiaceae</taxon>
        <taxon>Rhodococcus</taxon>
    </lineage>
</organism>
<keyword evidence="1" id="KW-1133">Transmembrane helix</keyword>
<reference evidence="3" key="1">
    <citation type="journal article" date="2019" name="Int. J. Syst. Evol. Microbiol.">
        <title>The Global Catalogue of Microorganisms (GCM) 10K type strain sequencing project: providing services to taxonomists for standard genome sequencing and annotation.</title>
        <authorList>
            <consortium name="The Broad Institute Genomics Platform"/>
            <consortium name="The Broad Institute Genome Sequencing Center for Infectious Disease"/>
            <person name="Wu L."/>
            <person name="Ma J."/>
        </authorList>
    </citation>
    <scope>NUCLEOTIDE SEQUENCE [LARGE SCALE GENOMIC DNA]</scope>
    <source>
        <strain evidence="3">ICMP 19430</strain>
    </source>
</reference>
<feature type="transmembrane region" description="Helical" evidence="1">
    <location>
        <begin position="305"/>
        <end position="322"/>
    </location>
</feature>
<sequence>MALTTAPVPSAGTLRAMRRRFARAHAPGGDRAGTIVLAALGAYVVAGLVWWLTTRPATALADSAQLPGTDGWNPTWAWVVGAAAIAAGAAAAGAVGPLITSQEGGFWLLATPVGRAGMLRPILVVTFVVAATAGAAGGRLAAFAGAVAQWAPLTVGGAAVGVGVAATAVLTQSRVLPARTISVLQVLFSAVGIGGVVAAAAGLEIPVAATWTPVMVIAVITMALAAAALRACGRITAADLEEGADIAVSAGASIVGMDLSVLAGVVDDRAWRRIARRPTRPLPRGRTRALIRADFLRHLRRPSTFVVAAAAVAGAWTFGGMVSPTAGAWAQLAAAFVAATVFSAGLRELSSDPELAGMLGPDDRSLRLPLMVIPACAAAAVTVMTAPLVGWSAPALATTVIGSCCAAYRLRTRPRTTYDGLILVTGVGQLPIDLIRQKLRGPDILIATAILLAVAA</sequence>
<feature type="transmembrane region" description="Helical" evidence="1">
    <location>
        <begin position="328"/>
        <end position="346"/>
    </location>
</feature>
<keyword evidence="3" id="KW-1185">Reference proteome</keyword>
<feature type="transmembrane region" description="Helical" evidence="1">
    <location>
        <begin position="150"/>
        <end position="171"/>
    </location>
</feature>
<feature type="transmembrane region" description="Helical" evidence="1">
    <location>
        <begin position="366"/>
        <end position="385"/>
    </location>
</feature>
<keyword evidence="1" id="KW-0472">Membrane</keyword>
<evidence type="ECO:0000313" key="3">
    <source>
        <dbReference type="Proteomes" id="UP001596484"/>
    </source>
</evidence>
<keyword evidence="1" id="KW-0812">Transmembrane</keyword>
<proteinExistence type="predicted"/>
<dbReference type="EMBL" id="JBHTCS010000021">
    <property type="protein sequence ID" value="MFC7449675.1"/>
    <property type="molecule type" value="Genomic_DNA"/>
</dbReference>
<dbReference type="RefSeq" id="WP_378406913.1">
    <property type="nucleotide sequence ID" value="NZ_JBHTCS010000021.1"/>
</dbReference>
<feature type="transmembrane region" description="Helical" evidence="1">
    <location>
        <begin position="209"/>
        <end position="229"/>
    </location>
</feature>